<evidence type="ECO:0000313" key="3">
    <source>
        <dbReference type="Proteomes" id="UP001180754"/>
    </source>
</evidence>
<evidence type="ECO:0000256" key="1">
    <source>
        <dbReference type="SAM" id="SignalP"/>
    </source>
</evidence>
<reference evidence="2" key="1">
    <citation type="submission" date="2024-05" db="EMBL/GenBank/DDBJ databases">
        <title>30 novel species of actinomycetes from the DSMZ collection.</title>
        <authorList>
            <person name="Nouioui I."/>
        </authorList>
    </citation>
    <scope>NUCLEOTIDE SEQUENCE</scope>
    <source>
        <strain evidence="2">DSM 41529</strain>
    </source>
</reference>
<keyword evidence="1" id="KW-0732">Signal</keyword>
<dbReference type="Proteomes" id="UP001180754">
    <property type="component" value="Unassembled WGS sequence"/>
</dbReference>
<proteinExistence type="predicted"/>
<dbReference type="PROSITE" id="PS51318">
    <property type="entry name" value="TAT"/>
    <property type="match status" value="1"/>
</dbReference>
<evidence type="ECO:0008006" key="4">
    <source>
        <dbReference type="Google" id="ProtNLM"/>
    </source>
</evidence>
<dbReference type="InterPro" id="IPR006311">
    <property type="entry name" value="TAT_signal"/>
</dbReference>
<dbReference type="EMBL" id="JAVRFD010000036">
    <property type="protein sequence ID" value="MDT0549713.1"/>
    <property type="molecule type" value="Genomic_DNA"/>
</dbReference>
<feature type="signal peptide" evidence="1">
    <location>
        <begin position="1"/>
        <end position="21"/>
    </location>
</feature>
<comment type="caution">
    <text evidence="2">The sequence shown here is derived from an EMBL/GenBank/DDBJ whole genome shotgun (WGS) entry which is preliminary data.</text>
</comment>
<feature type="chain" id="PRO_5046432581" description="Secreted protein" evidence="1">
    <location>
        <begin position="22"/>
        <end position="168"/>
    </location>
</feature>
<dbReference type="RefSeq" id="WP_311730279.1">
    <property type="nucleotide sequence ID" value="NZ_JAVRFD010000036.1"/>
</dbReference>
<gene>
    <name evidence="2" type="ORF">RND15_44760</name>
</gene>
<keyword evidence="3" id="KW-1185">Reference proteome</keyword>
<organism evidence="2 3">
    <name type="scientific">Streptomyces lonegramiae</name>
    <dbReference type="NCBI Taxonomy" id="3075524"/>
    <lineage>
        <taxon>Bacteria</taxon>
        <taxon>Bacillati</taxon>
        <taxon>Actinomycetota</taxon>
        <taxon>Actinomycetes</taxon>
        <taxon>Kitasatosporales</taxon>
        <taxon>Streptomycetaceae</taxon>
        <taxon>Streptomyces</taxon>
    </lineage>
</organism>
<protein>
    <recommendedName>
        <fullName evidence="4">Secreted protein</fullName>
    </recommendedName>
</protein>
<name>A0ABU2XUV9_9ACTN</name>
<accession>A0ABU2XUV9</accession>
<sequence>MTTHRRTGLAIAAVMCGAAVAAGPAAEAIAAPAPTSASSVVTPQPLSVQGSTDTAKGAATVQAAAHRQWRSWISGDYLNRHGKKWVSQPYKSKGKWAGAFVRCYNNRAQMRVRILNVDAGRYIADKKERCNRDASIKVWTKNFQRQDRLKIILLGNQGSYVSAYYKTR</sequence>
<evidence type="ECO:0000313" key="2">
    <source>
        <dbReference type="EMBL" id="MDT0549713.1"/>
    </source>
</evidence>